<evidence type="ECO:0000313" key="1">
    <source>
        <dbReference type="EMBL" id="GAG78742.1"/>
    </source>
</evidence>
<protein>
    <submittedName>
        <fullName evidence="1">Uncharacterized protein</fullName>
    </submittedName>
</protein>
<dbReference type="AlphaFoldDB" id="X1BBX0"/>
<sequence>EVKVEGQLQEYRGVEEFQPANNTDWEKVRLGPGPWLYREWDGVAKALVPVPAPAPYEHYAKLRRVSHPFLLSPLIEPV</sequence>
<feature type="non-terminal residue" evidence="1">
    <location>
        <position position="1"/>
    </location>
</feature>
<reference evidence="1" key="1">
    <citation type="journal article" date="2014" name="Front. Microbiol.">
        <title>High frequency of phylogenetically diverse reductive dehalogenase-homologous genes in deep subseafloor sedimentary metagenomes.</title>
        <authorList>
            <person name="Kawai M."/>
            <person name="Futagami T."/>
            <person name="Toyoda A."/>
            <person name="Takaki Y."/>
            <person name="Nishi S."/>
            <person name="Hori S."/>
            <person name="Arai W."/>
            <person name="Tsubouchi T."/>
            <person name="Morono Y."/>
            <person name="Uchiyama I."/>
            <person name="Ito T."/>
            <person name="Fujiyama A."/>
            <person name="Inagaki F."/>
            <person name="Takami H."/>
        </authorList>
    </citation>
    <scope>NUCLEOTIDE SEQUENCE</scope>
    <source>
        <strain evidence="1">Expedition CK06-06</strain>
    </source>
</reference>
<accession>X1BBX0</accession>
<organism evidence="1">
    <name type="scientific">marine sediment metagenome</name>
    <dbReference type="NCBI Taxonomy" id="412755"/>
    <lineage>
        <taxon>unclassified sequences</taxon>
        <taxon>metagenomes</taxon>
        <taxon>ecological metagenomes</taxon>
    </lineage>
</organism>
<dbReference type="EMBL" id="BART01018846">
    <property type="protein sequence ID" value="GAG78742.1"/>
    <property type="molecule type" value="Genomic_DNA"/>
</dbReference>
<proteinExistence type="predicted"/>
<comment type="caution">
    <text evidence="1">The sequence shown here is derived from an EMBL/GenBank/DDBJ whole genome shotgun (WGS) entry which is preliminary data.</text>
</comment>
<gene>
    <name evidence="1" type="ORF">S01H4_35441</name>
</gene>
<name>X1BBX0_9ZZZZ</name>